<feature type="domain" description="Methyltransferase type 12" evidence="1">
    <location>
        <begin position="56"/>
        <end position="151"/>
    </location>
</feature>
<protein>
    <submittedName>
        <fullName evidence="2">Class I SAM-dependent methyltransferase</fullName>
    </submittedName>
</protein>
<proteinExistence type="predicted"/>
<dbReference type="SUPFAM" id="SSF53335">
    <property type="entry name" value="S-adenosyl-L-methionine-dependent methyltransferases"/>
    <property type="match status" value="1"/>
</dbReference>
<evidence type="ECO:0000259" key="1">
    <source>
        <dbReference type="Pfam" id="PF08242"/>
    </source>
</evidence>
<dbReference type="GO" id="GO:0008168">
    <property type="term" value="F:methyltransferase activity"/>
    <property type="evidence" value="ECO:0007669"/>
    <property type="project" value="UniProtKB-KW"/>
</dbReference>
<dbReference type="Proteomes" id="UP000675940">
    <property type="component" value="Unassembled WGS sequence"/>
</dbReference>
<accession>A0A940MTB0</accession>
<keyword evidence="2" id="KW-0489">Methyltransferase</keyword>
<sequence>MVTVKEQYEHFPYPARDPAAEARRLISGSPSRPSEMDHFLWGGARDWSQRLRVLIAGGGTGDALIQLAQLMTNAGAPYDMTYVDLSAASRDIAEARARARGLTGITFVTGSLLDAASLGPFDYIDCCGVLHHLPDPDAGFAALRAALAPGGGMGFMVYAPYGRSGVYPLQEAFGALFDGLPPGDRLTRARQIVEGLPKGHPFAANTTLMDHEQSDAGFYDLLLHSQDTPYDVARLLDTCARTGWHLQGFVLPGLYDLSRITDVPAGMAPETALAVAERLRGTIRKHVGYLTPSDENRALPKPSQASLVPRFQLPNLPRVAQMIAQGKPLPASLPELDIRITLPREAAPLIAAADGRRSLAQIAEAAGLDPLRMGALWGKVDREFTAWGLLHYTRFGLP</sequence>
<keyword evidence="2" id="KW-0808">Transferase</keyword>
<dbReference type="InterPro" id="IPR029063">
    <property type="entry name" value="SAM-dependent_MTases_sf"/>
</dbReference>
<reference evidence="2" key="1">
    <citation type="submission" date="2021-03" db="EMBL/GenBank/DDBJ databases">
        <title>Sagittula salina sp. nov. strain M10.9X isolated from the marine waste.</title>
        <authorList>
            <person name="Satari L."/>
            <person name="Molina-Menor E."/>
            <person name="Vidal-Verdu A."/>
            <person name="Pascual J."/>
            <person name="Pereto J."/>
            <person name="Porcar M."/>
        </authorList>
    </citation>
    <scope>NUCLEOTIDE SEQUENCE</scope>
    <source>
        <strain evidence="2">M10.9X</strain>
    </source>
</reference>
<keyword evidence="3" id="KW-1185">Reference proteome</keyword>
<gene>
    <name evidence="2" type="ORF">J5474_08755</name>
</gene>
<dbReference type="CDD" id="cd02440">
    <property type="entry name" value="AdoMet_MTases"/>
    <property type="match status" value="1"/>
</dbReference>
<dbReference type="InterPro" id="IPR013217">
    <property type="entry name" value="Methyltransf_12"/>
</dbReference>
<evidence type="ECO:0000313" key="3">
    <source>
        <dbReference type="Proteomes" id="UP000675940"/>
    </source>
</evidence>
<organism evidence="2 3">
    <name type="scientific">Sagittula salina</name>
    <dbReference type="NCBI Taxonomy" id="2820268"/>
    <lineage>
        <taxon>Bacteria</taxon>
        <taxon>Pseudomonadati</taxon>
        <taxon>Pseudomonadota</taxon>
        <taxon>Alphaproteobacteria</taxon>
        <taxon>Rhodobacterales</taxon>
        <taxon>Roseobacteraceae</taxon>
        <taxon>Sagittula</taxon>
    </lineage>
</organism>
<evidence type="ECO:0000313" key="2">
    <source>
        <dbReference type="EMBL" id="MBP0482579.1"/>
    </source>
</evidence>
<dbReference type="EMBL" id="JAGISH010000004">
    <property type="protein sequence ID" value="MBP0482579.1"/>
    <property type="molecule type" value="Genomic_DNA"/>
</dbReference>
<dbReference type="Pfam" id="PF08242">
    <property type="entry name" value="Methyltransf_12"/>
    <property type="match status" value="1"/>
</dbReference>
<dbReference type="Gene3D" id="3.40.50.150">
    <property type="entry name" value="Vaccinia Virus protein VP39"/>
    <property type="match status" value="1"/>
</dbReference>
<dbReference type="GO" id="GO:0032259">
    <property type="term" value="P:methylation"/>
    <property type="evidence" value="ECO:0007669"/>
    <property type="project" value="UniProtKB-KW"/>
</dbReference>
<dbReference type="RefSeq" id="WP_209360513.1">
    <property type="nucleotide sequence ID" value="NZ_JAGISH010000004.1"/>
</dbReference>
<dbReference type="AlphaFoldDB" id="A0A940MTB0"/>
<comment type="caution">
    <text evidence="2">The sequence shown here is derived from an EMBL/GenBank/DDBJ whole genome shotgun (WGS) entry which is preliminary data.</text>
</comment>
<name>A0A940MTB0_9RHOB</name>